<dbReference type="Pfam" id="PF13409">
    <property type="entry name" value="GST_N_2"/>
    <property type="match status" value="1"/>
</dbReference>
<feature type="domain" description="GST N-terminal" evidence="1">
    <location>
        <begin position="1"/>
        <end position="76"/>
    </location>
</feature>
<dbReference type="SFLD" id="SFLDS00019">
    <property type="entry name" value="Glutathione_Transferase_(cytos"/>
    <property type="match status" value="1"/>
</dbReference>
<dbReference type="Gene3D" id="3.40.30.10">
    <property type="entry name" value="Glutaredoxin"/>
    <property type="match status" value="1"/>
</dbReference>
<dbReference type="SUPFAM" id="SSF47616">
    <property type="entry name" value="GST C-terminal domain-like"/>
    <property type="match status" value="1"/>
</dbReference>
<keyword evidence="3" id="KW-0808">Transferase</keyword>
<dbReference type="PANTHER" id="PTHR44051:SF8">
    <property type="entry name" value="GLUTATHIONE S-TRANSFERASE GSTA"/>
    <property type="match status" value="1"/>
</dbReference>
<dbReference type="CDD" id="cd03046">
    <property type="entry name" value="GST_N_GTT1_like"/>
    <property type="match status" value="1"/>
</dbReference>
<name>A0A7S9QDY1_9RHOB</name>
<dbReference type="InterPro" id="IPR010987">
    <property type="entry name" value="Glutathione-S-Trfase_C-like"/>
</dbReference>
<keyword evidence="4" id="KW-1185">Reference proteome</keyword>
<organism evidence="3 4">
    <name type="scientific">Pontivivens ytuae</name>
    <dbReference type="NCBI Taxonomy" id="2789856"/>
    <lineage>
        <taxon>Bacteria</taxon>
        <taxon>Pseudomonadati</taxon>
        <taxon>Pseudomonadota</taxon>
        <taxon>Alphaproteobacteria</taxon>
        <taxon>Rhodobacterales</taxon>
        <taxon>Paracoccaceae</taxon>
        <taxon>Pontivivens</taxon>
    </lineage>
</organism>
<reference evidence="3 4" key="1">
    <citation type="submission" date="2020-11" db="EMBL/GenBank/DDBJ databases">
        <title>Description of Pontivivens ytuae sp. nov. isolated from deep sea sediment of Mariana Trench.</title>
        <authorList>
            <person name="Wang Z."/>
            <person name="Sun Q.-L."/>
            <person name="Xu X.-D."/>
            <person name="Tang Y.-Z."/>
            <person name="Zhang J."/>
        </authorList>
    </citation>
    <scope>NUCLEOTIDE SEQUENCE [LARGE SCALE GENOMIC DNA]</scope>
    <source>
        <strain evidence="3 4">MT2928</strain>
    </source>
</reference>
<sequence>MTYTVIGSPTSRAMRVMWALEELGQDYQINPAYPATPEAKKYNPSGKIPALVVDDSVITESMAIVQFLADRHGALTKPAGTLERAEQDAHVHFLLDQMDSVLWTASKHTFVLPEEHRHRPVKDTARYEWAIAVERLEERLGDGPFLMGETFTVADILAAHCLSWAKAAKFEVASEGVAAYGKMCRARPGFRNALERAAALKAS</sequence>
<dbReference type="PROSITE" id="PS50404">
    <property type="entry name" value="GST_NTER"/>
    <property type="match status" value="1"/>
</dbReference>
<dbReference type="AlphaFoldDB" id="A0A7S9QDY1"/>
<dbReference type="InterPro" id="IPR040079">
    <property type="entry name" value="Glutathione_S-Trfase"/>
</dbReference>
<dbReference type="SFLD" id="SFLDG00358">
    <property type="entry name" value="Main_(cytGST)"/>
    <property type="match status" value="1"/>
</dbReference>
<dbReference type="KEGG" id="poz:I0K15_06855"/>
<dbReference type="Proteomes" id="UP000594800">
    <property type="component" value="Chromosome"/>
</dbReference>
<dbReference type="EMBL" id="CP064942">
    <property type="protein sequence ID" value="QPH55448.1"/>
    <property type="molecule type" value="Genomic_DNA"/>
</dbReference>
<dbReference type="PANTHER" id="PTHR44051">
    <property type="entry name" value="GLUTATHIONE S-TRANSFERASE-RELATED"/>
    <property type="match status" value="1"/>
</dbReference>
<accession>A0A7S9QDY1</accession>
<dbReference type="GO" id="GO:0016740">
    <property type="term" value="F:transferase activity"/>
    <property type="evidence" value="ECO:0007669"/>
    <property type="project" value="UniProtKB-KW"/>
</dbReference>
<feature type="domain" description="GST C-terminal" evidence="2">
    <location>
        <begin position="80"/>
        <end position="203"/>
    </location>
</feature>
<dbReference type="InterPro" id="IPR004045">
    <property type="entry name" value="Glutathione_S-Trfase_N"/>
</dbReference>
<evidence type="ECO:0000313" key="4">
    <source>
        <dbReference type="Proteomes" id="UP000594800"/>
    </source>
</evidence>
<dbReference type="InterPro" id="IPR036282">
    <property type="entry name" value="Glutathione-S-Trfase_C_sf"/>
</dbReference>
<protein>
    <submittedName>
        <fullName evidence="3">Glutathione S-transferase family protein</fullName>
    </submittedName>
</protein>
<dbReference type="Pfam" id="PF13410">
    <property type="entry name" value="GST_C_2"/>
    <property type="match status" value="1"/>
</dbReference>
<dbReference type="SFLD" id="SFLDG01150">
    <property type="entry name" value="Main.1:_Beta-like"/>
    <property type="match status" value="1"/>
</dbReference>
<evidence type="ECO:0000313" key="3">
    <source>
        <dbReference type="EMBL" id="QPH55448.1"/>
    </source>
</evidence>
<evidence type="ECO:0000259" key="1">
    <source>
        <dbReference type="PROSITE" id="PS50404"/>
    </source>
</evidence>
<proteinExistence type="predicted"/>
<dbReference type="SUPFAM" id="SSF52833">
    <property type="entry name" value="Thioredoxin-like"/>
    <property type="match status" value="1"/>
</dbReference>
<gene>
    <name evidence="3" type="ORF">I0K15_06855</name>
</gene>
<dbReference type="Gene3D" id="1.20.1050.10">
    <property type="match status" value="1"/>
</dbReference>
<evidence type="ECO:0000259" key="2">
    <source>
        <dbReference type="PROSITE" id="PS50405"/>
    </source>
</evidence>
<dbReference type="PROSITE" id="PS50405">
    <property type="entry name" value="GST_CTER"/>
    <property type="match status" value="1"/>
</dbReference>
<dbReference type="InterPro" id="IPR036249">
    <property type="entry name" value="Thioredoxin-like_sf"/>
</dbReference>
<dbReference type="RefSeq" id="WP_196104647.1">
    <property type="nucleotide sequence ID" value="NZ_CP064942.1"/>
</dbReference>